<evidence type="ECO:0000313" key="7">
    <source>
        <dbReference type="Proteomes" id="UP000254508"/>
    </source>
</evidence>
<feature type="binding site" evidence="3">
    <location>
        <position position="351"/>
    </location>
    <ligand>
        <name>Zn(2+)</name>
        <dbReference type="ChEBI" id="CHEBI:29105"/>
        <label>2</label>
    </ligand>
</feature>
<dbReference type="Pfam" id="PF00245">
    <property type="entry name" value="Alk_phosphatase"/>
    <property type="match status" value="1"/>
</dbReference>
<dbReference type="GO" id="GO:0046872">
    <property type="term" value="F:metal ion binding"/>
    <property type="evidence" value="ECO:0007669"/>
    <property type="project" value="UniProtKB-KW"/>
</dbReference>
<keyword evidence="1" id="KW-0597">Phosphoprotein</keyword>
<keyword evidence="3" id="KW-0479">Metal-binding</keyword>
<evidence type="ECO:0000256" key="5">
    <source>
        <dbReference type="SAM" id="SignalP"/>
    </source>
</evidence>
<sequence>MNRTKVLIAFQLLVALALSGCVGNSSSPSPPAGLGQVRPAKNVILFIGDGMGVSTVTAARIYDGQQRGETGEENLLSFERFPDIALVKTYNTNQQVPDSAGTASAMMTGVKTRAGMIGVGPTAHRGDCSEAQDNILPNVAEQLAAGGKAIGIVSTARLTHATPAAVYGHVPERDWEADSNIPAEERAHGCRDLATQLMEFSFDVALGGGRSNFFGEEAGGNRLNATSDLQDDWAANTGGHYVTNASAMHTVPQDGRPLLGLFSSSHMTYMLDRQADSSEPTLSEMTATAIDRLSQDSDGYFLMVEGGRIDHGHHEGRAAYALEEAVEFSRAVQVALDMVDLSDTLILVTADHSHVFTIAGYPTRGNPILGLAIGNDERGEPTGEPILATDGHPYTTLGYQNGPGATPGQARGEPSADLNGTQQALVPTGSAFDNTHRLSETHGGEDVALYATGPGSEEARGVIEQNRVFDIIMRALGFQH</sequence>
<feature type="active site" description="Phosphoserine intermediate" evidence="2">
    <location>
        <position position="99"/>
    </location>
</feature>
<dbReference type="InterPro" id="IPR001952">
    <property type="entry name" value="Alkaline_phosphatase"/>
</dbReference>
<keyword evidence="7" id="KW-1185">Reference proteome</keyword>
<dbReference type="CDD" id="cd16012">
    <property type="entry name" value="ALP"/>
    <property type="match status" value="1"/>
</dbReference>
<feature type="binding site" evidence="3">
    <location>
        <position position="49"/>
    </location>
    <ligand>
        <name>Zn(2+)</name>
        <dbReference type="ChEBI" id="CHEBI:29105"/>
        <label>2</label>
    </ligand>
</feature>
<dbReference type="PANTHER" id="PTHR11596">
    <property type="entry name" value="ALKALINE PHOSPHATASE"/>
    <property type="match status" value="1"/>
</dbReference>
<keyword evidence="5" id="KW-0732">Signal</keyword>
<dbReference type="InterPro" id="IPR017850">
    <property type="entry name" value="Alkaline_phosphatase_core_sf"/>
</dbReference>
<evidence type="ECO:0000256" key="4">
    <source>
        <dbReference type="RuleBase" id="RU003946"/>
    </source>
</evidence>
<dbReference type="AlphaFoldDB" id="A0A345YHA5"/>
<feature type="chain" id="PRO_5016956403" evidence="5">
    <location>
        <begin position="21"/>
        <end position="480"/>
    </location>
</feature>
<reference evidence="7" key="1">
    <citation type="submission" date="2018-07" db="EMBL/GenBank/DDBJ databases">
        <title>Genome sequence of Erythrobacter strain YH-07, an antagonistic bacterium isolated from Yellow Sea.</title>
        <authorList>
            <person name="Tang T."/>
            <person name="Liu Q."/>
            <person name="Sun X."/>
        </authorList>
    </citation>
    <scope>NUCLEOTIDE SEQUENCE [LARGE SCALE GENOMIC DNA]</scope>
    <source>
        <strain evidence="7">YH-07</strain>
    </source>
</reference>
<dbReference type="KEGG" id="err:DVR09_14180"/>
<gene>
    <name evidence="6" type="ORF">DVR09_14180</name>
</gene>
<dbReference type="EMBL" id="CP031357">
    <property type="protein sequence ID" value="AXK43307.1"/>
    <property type="molecule type" value="Genomic_DNA"/>
</dbReference>
<dbReference type="Proteomes" id="UP000254508">
    <property type="component" value="Chromosome"/>
</dbReference>
<comment type="similarity">
    <text evidence="4">Belongs to the alkaline phosphatase family.</text>
</comment>
<evidence type="ECO:0000256" key="3">
    <source>
        <dbReference type="PIRSR" id="PIRSR601952-2"/>
    </source>
</evidence>
<feature type="signal peptide" evidence="5">
    <location>
        <begin position="1"/>
        <end position="20"/>
    </location>
</feature>
<feature type="binding site" evidence="3">
    <location>
        <position position="305"/>
    </location>
    <ligand>
        <name>Mg(2+)</name>
        <dbReference type="ChEBI" id="CHEBI:18420"/>
    </ligand>
</feature>
<dbReference type="GO" id="GO:0004035">
    <property type="term" value="F:alkaline phosphatase activity"/>
    <property type="evidence" value="ECO:0007669"/>
    <property type="project" value="TreeGrafter"/>
</dbReference>
<dbReference type="OrthoDB" id="9794455at2"/>
<evidence type="ECO:0000256" key="1">
    <source>
        <dbReference type="ARBA" id="ARBA00022553"/>
    </source>
</evidence>
<dbReference type="PRINTS" id="PR00113">
    <property type="entry name" value="ALKPHPHTASE"/>
</dbReference>
<evidence type="ECO:0000313" key="6">
    <source>
        <dbReference type="EMBL" id="AXK43307.1"/>
    </source>
</evidence>
<dbReference type="SUPFAM" id="SSF53649">
    <property type="entry name" value="Alkaline phosphatase-like"/>
    <property type="match status" value="1"/>
</dbReference>
<dbReference type="PANTHER" id="PTHR11596:SF5">
    <property type="entry name" value="ALKALINE PHOSPHATASE"/>
    <property type="match status" value="1"/>
</dbReference>
<feature type="binding site" evidence="3">
    <location>
        <position position="442"/>
    </location>
    <ligand>
        <name>Zn(2+)</name>
        <dbReference type="ChEBI" id="CHEBI:29105"/>
        <label>2</label>
    </ligand>
</feature>
<evidence type="ECO:0000256" key="2">
    <source>
        <dbReference type="PIRSR" id="PIRSR601952-1"/>
    </source>
</evidence>
<feature type="binding site" evidence="3">
    <location>
        <position position="162"/>
    </location>
    <ligand>
        <name>Mg(2+)</name>
        <dbReference type="ChEBI" id="CHEBI:18420"/>
    </ligand>
</feature>
<dbReference type="PROSITE" id="PS51257">
    <property type="entry name" value="PROKAR_LIPOPROTEIN"/>
    <property type="match status" value="1"/>
</dbReference>
<comment type="cofactor">
    <cofactor evidence="3">
        <name>Zn(2+)</name>
        <dbReference type="ChEBI" id="CHEBI:29105"/>
    </cofactor>
    <text evidence="3">Binds 2 Zn(2+) ions.</text>
</comment>
<keyword evidence="3" id="KW-0460">Magnesium</keyword>
<organism evidence="6 7">
    <name type="scientific">Erythrobacter aureus</name>
    <dbReference type="NCBI Taxonomy" id="2182384"/>
    <lineage>
        <taxon>Bacteria</taxon>
        <taxon>Pseudomonadati</taxon>
        <taxon>Pseudomonadota</taxon>
        <taxon>Alphaproteobacteria</taxon>
        <taxon>Sphingomonadales</taxon>
        <taxon>Erythrobacteraceae</taxon>
        <taxon>Erythrobacter/Porphyrobacter group</taxon>
        <taxon>Erythrobacter</taxon>
    </lineage>
</organism>
<accession>A0A345YHA5</accession>
<feature type="binding site" evidence="3">
    <location>
        <position position="352"/>
    </location>
    <ligand>
        <name>Zn(2+)</name>
        <dbReference type="ChEBI" id="CHEBI:29105"/>
        <label>2</label>
    </ligand>
</feature>
<comment type="cofactor">
    <cofactor evidence="3">
        <name>Mg(2+)</name>
        <dbReference type="ChEBI" id="CHEBI:18420"/>
    </cofactor>
    <text evidence="3">Binds 1 Mg(2+) ion.</text>
</comment>
<feature type="binding site" evidence="3">
    <location>
        <position position="49"/>
    </location>
    <ligand>
        <name>Mg(2+)</name>
        <dbReference type="ChEBI" id="CHEBI:18420"/>
    </ligand>
</feature>
<dbReference type="Gene3D" id="3.40.720.10">
    <property type="entry name" value="Alkaline Phosphatase, subunit A"/>
    <property type="match status" value="1"/>
</dbReference>
<dbReference type="SMART" id="SM00098">
    <property type="entry name" value="alkPPc"/>
    <property type="match status" value="1"/>
</dbReference>
<feature type="binding site" evidence="3">
    <location>
        <position position="310"/>
    </location>
    <ligand>
        <name>Zn(2+)</name>
        <dbReference type="ChEBI" id="CHEBI:29105"/>
        <label>2</label>
    </ligand>
</feature>
<feature type="binding site" evidence="3">
    <location>
        <position position="160"/>
    </location>
    <ligand>
        <name>Mg(2+)</name>
        <dbReference type="ChEBI" id="CHEBI:18420"/>
    </ligand>
</feature>
<feature type="binding site" evidence="3">
    <location>
        <position position="314"/>
    </location>
    <ligand>
        <name>Zn(2+)</name>
        <dbReference type="ChEBI" id="CHEBI:29105"/>
        <label>2</label>
    </ligand>
</feature>
<proteinExistence type="inferred from homology"/>
<dbReference type="RefSeq" id="WP_115417622.1">
    <property type="nucleotide sequence ID" value="NZ_CP031357.1"/>
</dbReference>
<name>A0A345YHA5_9SPHN</name>
<protein>
    <submittedName>
        <fullName evidence="6">Alkaline phosphatase</fullName>
    </submittedName>
</protein>
<keyword evidence="3" id="KW-0862">Zinc</keyword>